<feature type="domain" description="Transglutaminase-like" evidence="2">
    <location>
        <begin position="200"/>
        <end position="270"/>
    </location>
</feature>
<feature type="region of interest" description="Disordered" evidence="1">
    <location>
        <begin position="336"/>
        <end position="361"/>
    </location>
</feature>
<dbReference type="InterPro" id="IPR013589">
    <property type="entry name" value="Bac_transglu_N"/>
</dbReference>
<gene>
    <name evidence="3" type="ORF">GCM10011489_11920</name>
</gene>
<dbReference type="Pfam" id="PF01841">
    <property type="entry name" value="Transglut_core"/>
    <property type="match status" value="1"/>
</dbReference>
<dbReference type="InterPro" id="IPR038765">
    <property type="entry name" value="Papain-like_cys_pep_sf"/>
</dbReference>
<accession>A0A916T0D8</accession>
<dbReference type="Pfam" id="PF08379">
    <property type="entry name" value="Bact_transglu_N"/>
    <property type="match status" value="1"/>
</dbReference>
<dbReference type="AlphaFoldDB" id="A0A916T0D8"/>
<reference evidence="3" key="2">
    <citation type="submission" date="2020-09" db="EMBL/GenBank/DDBJ databases">
        <authorList>
            <person name="Sun Q."/>
            <person name="Zhou Y."/>
        </authorList>
    </citation>
    <scope>NUCLEOTIDE SEQUENCE</scope>
    <source>
        <strain evidence="3">CGMCC 1.12827</strain>
    </source>
</reference>
<reference evidence="3" key="1">
    <citation type="journal article" date="2014" name="Int. J. Syst. Evol. Microbiol.">
        <title>Complete genome sequence of Corynebacterium casei LMG S-19264T (=DSM 44701T), isolated from a smear-ripened cheese.</title>
        <authorList>
            <consortium name="US DOE Joint Genome Institute (JGI-PGF)"/>
            <person name="Walter F."/>
            <person name="Albersmeier A."/>
            <person name="Kalinowski J."/>
            <person name="Ruckert C."/>
        </authorList>
    </citation>
    <scope>NUCLEOTIDE SEQUENCE</scope>
    <source>
        <strain evidence="3">CGMCC 1.12827</strain>
    </source>
</reference>
<dbReference type="PANTHER" id="PTHR33490:SF7">
    <property type="entry name" value="BLR2979 PROTEIN"/>
    <property type="match status" value="1"/>
</dbReference>
<evidence type="ECO:0000259" key="2">
    <source>
        <dbReference type="SMART" id="SM00460"/>
    </source>
</evidence>
<dbReference type="PANTHER" id="PTHR33490">
    <property type="entry name" value="BLR5614 PROTEIN-RELATED"/>
    <property type="match status" value="1"/>
</dbReference>
<evidence type="ECO:0000313" key="3">
    <source>
        <dbReference type="EMBL" id="GGB25286.1"/>
    </source>
</evidence>
<name>A0A916T0D8_9ACTN</name>
<dbReference type="RefSeq" id="WP_188585650.1">
    <property type="nucleotide sequence ID" value="NZ_BMGC01000005.1"/>
</dbReference>
<feature type="compositionally biased region" description="Basic and acidic residues" evidence="1">
    <location>
        <begin position="341"/>
        <end position="361"/>
    </location>
</feature>
<evidence type="ECO:0000256" key="1">
    <source>
        <dbReference type="SAM" id="MobiDB-lite"/>
    </source>
</evidence>
<evidence type="ECO:0000313" key="4">
    <source>
        <dbReference type="Proteomes" id="UP000621454"/>
    </source>
</evidence>
<keyword evidence="4" id="KW-1185">Reference proteome</keyword>
<dbReference type="SMART" id="SM00460">
    <property type="entry name" value="TGc"/>
    <property type="match status" value="1"/>
</dbReference>
<proteinExistence type="predicted"/>
<protein>
    <recommendedName>
        <fullName evidence="2">Transglutaminase-like domain-containing protein</fullName>
    </recommendedName>
</protein>
<comment type="caution">
    <text evidence="3">The sequence shown here is derived from an EMBL/GenBank/DDBJ whole genome shotgun (WGS) entry which is preliminary data.</text>
</comment>
<sequence>MSDDHAVFTEPGPVSRAYRNAGDATTRRYRVTHTTRYTYDDVVSSSYGRCYLTPRDTVGQRVLDDGVDIAPEAADRSSGVDAYGNRDTYFHVRSSHRELVVTGHSVVDVDPPRRSDLTNPGLLARWESARDDLANDPRAVEFALDLTPPEITPTVSDYAAEIFVPGISLLEAVGNLTSRIYREFTYRSGSTAISTRVETVMRRREGVCQDFARVAIACLRSQGLAARYVSGYLATDPPPGSERIVGADASHAWAAVRIPGGAWLAFDPTNDKLVDERHVTVAWGRDYDDVPPLRGVIYTDAASSKIDVSVDVAPIDPTGNGEFAQRTDENARFVQLSGQKHGADRTGNDPNEIDHSVGHLR</sequence>
<dbReference type="EMBL" id="BMGC01000005">
    <property type="protein sequence ID" value="GGB25286.1"/>
    <property type="molecule type" value="Genomic_DNA"/>
</dbReference>
<organism evidence="3 4">
    <name type="scientific">Gordonia jinhuaensis</name>
    <dbReference type="NCBI Taxonomy" id="1517702"/>
    <lineage>
        <taxon>Bacteria</taxon>
        <taxon>Bacillati</taxon>
        <taxon>Actinomycetota</taxon>
        <taxon>Actinomycetes</taxon>
        <taxon>Mycobacteriales</taxon>
        <taxon>Gordoniaceae</taxon>
        <taxon>Gordonia</taxon>
    </lineage>
</organism>
<dbReference type="Proteomes" id="UP000621454">
    <property type="component" value="Unassembled WGS sequence"/>
</dbReference>
<dbReference type="InterPro" id="IPR002931">
    <property type="entry name" value="Transglutaminase-like"/>
</dbReference>
<dbReference type="Gene3D" id="3.10.620.30">
    <property type="match status" value="1"/>
</dbReference>
<dbReference type="SUPFAM" id="SSF54001">
    <property type="entry name" value="Cysteine proteinases"/>
    <property type="match status" value="1"/>
</dbReference>